<dbReference type="AlphaFoldDB" id="A0A9E2BHY5"/>
<dbReference type="EMBL" id="QLTW01000085">
    <property type="protein sequence ID" value="MBT9145384.1"/>
    <property type="molecule type" value="Genomic_DNA"/>
</dbReference>
<accession>A0A9E2BHY5</accession>
<sequence>MTSSNRLTIILATVSLVISLFTTSISIAFADDYLLPPPPVEDEIQPLDPMRV</sequence>
<proteinExistence type="predicted"/>
<protein>
    <submittedName>
        <fullName evidence="1">Uncharacterized protein</fullName>
    </submittedName>
</protein>
<organism evidence="1 2">
    <name type="scientific">Psychracetigena formicireducens</name>
    <dbReference type="NCBI Taxonomy" id="2986056"/>
    <lineage>
        <taxon>Bacteria</taxon>
        <taxon>Bacillati</taxon>
        <taxon>Candidatus Lithacetigenota</taxon>
        <taxon>Candidatus Psychracetigena</taxon>
    </lineage>
</organism>
<gene>
    <name evidence="1" type="ORF">DDT42_01255</name>
</gene>
<comment type="caution">
    <text evidence="1">The sequence shown here is derived from an EMBL/GenBank/DDBJ whole genome shotgun (WGS) entry which is preliminary data.</text>
</comment>
<reference evidence="1 2" key="1">
    <citation type="journal article" date="2021" name="bioRxiv">
        <title>Unique metabolic strategies in Hadean analogues reveal hints for primordial physiology.</title>
        <authorList>
            <person name="Nobu M.K."/>
            <person name="Nakai R."/>
            <person name="Tamazawa S."/>
            <person name="Mori H."/>
            <person name="Toyoda A."/>
            <person name="Ijiri A."/>
            <person name="Suzuki S."/>
            <person name="Kurokawa K."/>
            <person name="Kamagata Y."/>
            <person name="Tamaki H."/>
        </authorList>
    </citation>
    <scope>NUCLEOTIDE SEQUENCE [LARGE SCALE GENOMIC DNA]</scope>
    <source>
        <strain evidence="1">BS525</strain>
    </source>
</reference>
<name>A0A9E2BHY5_PSYF1</name>
<evidence type="ECO:0000313" key="2">
    <source>
        <dbReference type="Proteomes" id="UP000811545"/>
    </source>
</evidence>
<dbReference type="Proteomes" id="UP000811545">
    <property type="component" value="Unassembled WGS sequence"/>
</dbReference>
<evidence type="ECO:0000313" key="1">
    <source>
        <dbReference type="EMBL" id="MBT9145384.1"/>
    </source>
</evidence>